<feature type="transmembrane region" description="Helical" evidence="2">
    <location>
        <begin position="118"/>
        <end position="139"/>
    </location>
</feature>
<dbReference type="InterPro" id="IPR036259">
    <property type="entry name" value="MFS_trans_sf"/>
</dbReference>
<feature type="transmembrane region" description="Helical" evidence="2">
    <location>
        <begin position="54"/>
        <end position="76"/>
    </location>
</feature>
<proteinExistence type="inferred from homology"/>
<dbReference type="STRING" id="3818.A0A444Y161"/>
<feature type="transmembrane region" description="Helical" evidence="2">
    <location>
        <begin position="88"/>
        <end position="106"/>
    </location>
</feature>
<dbReference type="GO" id="GO:0015293">
    <property type="term" value="F:symporter activity"/>
    <property type="evidence" value="ECO:0007669"/>
    <property type="project" value="InterPro"/>
</dbReference>
<evidence type="ECO:0000313" key="3">
    <source>
        <dbReference type="EMBL" id="RYQ95649.1"/>
    </source>
</evidence>
<feature type="transmembrane region" description="Helical" evidence="2">
    <location>
        <begin position="231"/>
        <end position="250"/>
    </location>
</feature>
<feature type="transmembrane region" description="Helical" evidence="2">
    <location>
        <begin position="270"/>
        <end position="289"/>
    </location>
</feature>
<name>A0A444Y161_ARAHY</name>
<dbReference type="PANTHER" id="PTHR11328:SF28">
    <property type="entry name" value="MAJOR FACILITATOR SUPERFAMILY DOMAIN-CONTAINING PROTEIN 12"/>
    <property type="match status" value="1"/>
</dbReference>
<evidence type="ECO:0000256" key="1">
    <source>
        <dbReference type="ARBA" id="ARBA00008335"/>
    </source>
</evidence>
<accession>A0A444Y161</accession>
<dbReference type="Proteomes" id="UP000289738">
    <property type="component" value="Chromosome B08"/>
</dbReference>
<dbReference type="PANTHER" id="PTHR11328">
    <property type="entry name" value="MAJOR FACILITATOR SUPERFAMILY DOMAIN-CONTAINING PROTEIN"/>
    <property type="match status" value="1"/>
</dbReference>
<feature type="transmembrane region" description="Helical" evidence="2">
    <location>
        <begin position="365"/>
        <end position="384"/>
    </location>
</feature>
<evidence type="ECO:0000313" key="4">
    <source>
        <dbReference type="Proteomes" id="UP000289738"/>
    </source>
</evidence>
<dbReference type="GO" id="GO:0008643">
    <property type="term" value="P:carbohydrate transport"/>
    <property type="evidence" value="ECO:0007669"/>
    <property type="project" value="InterPro"/>
</dbReference>
<dbReference type="Gene3D" id="1.20.1250.20">
    <property type="entry name" value="MFS general substrate transporter like domains"/>
    <property type="match status" value="1"/>
</dbReference>
<dbReference type="FunFam" id="1.20.1250.20:FF:000349">
    <property type="entry name" value="Major facilitator superfamily domain-containing 12a"/>
    <property type="match status" value="1"/>
</dbReference>
<keyword evidence="2" id="KW-0472">Membrane</keyword>
<protein>
    <submittedName>
        <fullName evidence="3">Uncharacterized protein</fullName>
    </submittedName>
</protein>
<feature type="transmembrane region" description="Helical" evidence="2">
    <location>
        <begin position="21"/>
        <end position="39"/>
    </location>
</feature>
<keyword evidence="4" id="KW-1185">Reference proteome</keyword>
<comment type="caution">
    <text evidence="3">The sequence shown here is derived from an EMBL/GenBank/DDBJ whole genome shotgun (WGS) entry which is preliminary data.</text>
</comment>
<organism evidence="3 4">
    <name type="scientific">Arachis hypogaea</name>
    <name type="common">Peanut</name>
    <dbReference type="NCBI Taxonomy" id="3818"/>
    <lineage>
        <taxon>Eukaryota</taxon>
        <taxon>Viridiplantae</taxon>
        <taxon>Streptophyta</taxon>
        <taxon>Embryophyta</taxon>
        <taxon>Tracheophyta</taxon>
        <taxon>Spermatophyta</taxon>
        <taxon>Magnoliopsida</taxon>
        <taxon>eudicotyledons</taxon>
        <taxon>Gunneridae</taxon>
        <taxon>Pentapetalae</taxon>
        <taxon>rosids</taxon>
        <taxon>fabids</taxon>
        <taxon>Fabales</taxon>
        <taxon>Fabaceae</taxon>
        <taxon>Papilionoideae</taxon>
        <taxon>50 kb inversion clade</taxon>
        <taxon>dalbergioids sensu lato</taxon>
        <taxon>Dalbergieae</taxon>
        <taxon>Pterocarpus clade</taxon>
        <taxon>Arachis</taxon>
    </lineage>
</organism>
<dbReference type="InterPro" id="IPR039672">
    <property type="entry name" value="MFS_2"/>
</dbReference>
<feature type="transmembrane region" description="Helical" evidence="2">
    <location>
        <begin position="197"/>
        <end position="219"/>
    </location>
</feature>
<dbReference type="GO" id="GO:0005886">
    <property type="term" value="C:plasma membrane"/>
    <property type="evidence" value="ECO:0007669"/>
    <property type="project" value="TreeGrafter"/>
</dbReference>
<comment type="similarity">
    <text evidence="1">Belongs to the major facilitator superfamily.</text>
</comment>
<keyword evidence="2" id="KW-0812">Transmembrane</keyword>
<keyword evidence="2" id="KW-1133">Transmembrane helix</keyword>
<gene>
    <name evidence="3" type="ORF">Ahy_B08g090991</name>
</gene>
<evidence type="ECO:0000256" key="2">
    <source>
        <dbReference type="SAM" id="Phobius"/>
    </source>
</evidence>
<dbReference type="AlphaFoldDB" id="A0A444Y161"/>
<feature type="transmembrane region" description="Helical" evidence="2">
    <location>
        <begin position="390"/>
        <end position="414"/>
    </location>
</feature>
<reference evidence="3 4" key="1">
    <citation type="submission" date="2019-01" db="EMBL/GenBank/DDBJ databases">
        <title>Sequencing of cultivated peanut Arachis hypogaea provides insights into genome evolution and oil improvement.</title>
        <authorList>
            <person name="Chen X."/>
        </authorList>
    </citation>
    <scope>NUCLEOTIDE SEQUENCE [LARGE SCALE GENOMIC DNA]</scope>
    <source>
        <strain evidence="4">cv. Fuhuasheng</strain>
        <tissue evidence="3">Leaves</tissue>
    </source>
</reference>
<sequence>MWRFALLDLHVFSLSWRLLELLSRFGVAVTKALIMGTIIEDDSFTKPLGRWPVFYYGMGHMLNDITAACWFTYLLLFLTDIGLSPRDAAVVMLSGQVADGFATIFAGELIDRFGHFKIWHAAGSILVAVSFSSVFGGCLPCKIFGSNSKTFETASYSAFAAIFNVGWAATQVSHMSMVTCITLNSTSRVALASCRNAFTMVANLSLYGVALILFSVISGKTYAGVENQYRWIAYLSILIGCCFVGIFHLATKEPRLKVGVHGSVHARISWVYWFKRVLYYQVALVYVLTRLVLNVSQVSTTTNNFSLIYSSEEKRLEMYRLCCKFGHTLHSLSSMTYIWPNQPKLCFAVSIALQEIAWTGRRLKAYYSAGCILWIFCGAVILLLTRNMSYVMYIVSVFIGIANALMTVWQDLLLIRIVKRKRNVTAVSMQNFLIGEDLNGCAFVCGSLSFVDKISCGLALYVLQSYQIQHMIFVKTYRAFFPQRGFVPTPVEIEPIKCVSTAPRNTNGPFSYKVRFGSCSCIMCTGWCGSNLHYGFQQPFKIFDSTAASLAVCSST</sequence>
<dbReference type="SUPFAM" id="SSF103473">
    <property type="entry name" value="MFS general substrate transporter"/>
    <property type="match status" value="1"/>
</dbReference>
<dbReference type="EMBL" id="SDMP01000018">
    <property type="protein sequence ID" value="RYQ95649.1"/>
    <property type="molecule type" value="Genomic_DNA"/>
</dbReference>